<dbReference type="AlphaFoldDB" id="A0A5J9UJK5"/>
<sequence length="83" mass="8822">MLPMARDGRTAAKPMVGAEVEKPVVVAERAGGLRQCERNRDMDRAFRCTDRLRKRPRLSATSESPSAASLAALASSGGVGYCG</sequence>
<gene>
    <name evidence="1" type="ORF">EJB05_25730</name>
</gene>
<comment type="caution">
    <text evidence="1">The sequence shown here is derived from an EMBL/GenBank/DDBJ whole genome shotgun (WGS) entry which is preliminary data.</text>
</comment>
<proteinExistence type="predicted"/>
<organism evidence="1 2">
    <name type="scientific">Eragrostis curvula</name>
    <name type="common">weeping love grass</name>
    <dbReference type="NCBI Taxonomy" id="38414"/>
    <lineage>
        <taxon>Eukaryota</taxon>
        <taxon>Viridiplantae</taxon>
        <taxon>Streptophyta</taxon>
        <taxon>Embryophyta</taxon>
        <taxon>Tracheophyta</taxon>
        <taxon>Spermatophyta</taxon>
        <taxon>Magnoliopsida</taxon>
        <taxon>Liliopsida</taxon>
        <taxon>Poales</taxon>
        <taxon>Poaceae</taxon>
        <taxon>PACMAD clade</taxon>
        <taxon>Chloridoideae</taxon>
        <taxon>Eragrostideae</taxon>
        <taxon>Eragrostidinae</taxon>
        <taxon>Eragrostis</taxon>
    </lineage>
</organism>
<accession>A0A5J9UJK5</accession>
<evidence type="ECO:0000313" key="1">
    <source>
        <dbReference type="EMBL" id="TVU23370.1"/>
    </source>
</evidence>
<protein>
    <submittedName>
        <fullName evidence="1">Uncharacterized protein</fullName>
    </submittedName>
</protein>
<keyword evidence="2" id="KW-1185">Reference proteome</keyword>
<reference evidence="1 2" key="1">
    <citation type="journal article" date="2019" name="Sci. Rep.">
        <title>A high-quality genome of Eragrostis curvula grass provides insights into Poaceae evolution and supports new strategies to enhance forage quality.</title>
        <authorList>
            <person name="Carballo J."/>
            <person name="Santos B.A.C.M."/>
            <person name="Zappacosta D."/>
            <person name="Garbus I."/>
            <person name="Selva J.P."/>
            <person name="Gallo C.A."/>
            <person name="Diaz A."/>
            <person name="Albertini E."/>
            <person name="Caccamo M."/>
            <person name="Echenique V."/>
        </authorList>
    </citation>
    <scope>NUCLEOTIDE SEQUENCE [LARGE SCALE GENOMIC DNA]</scope>
    <source>
        <strain evidence="2">cv. Victoria</strain>
        <tissue evidence="1">Leaf</tissue>
    </source>
</reference>
<name>A0A5J9UJK5_9POAL</name>
<dbReference type="Gramene" id="TVU23370">
    <property type="protein sequence ID" value="TVU23370"/>
    <property type="gene ID" value="EJB05_25730"/>
</dbReference>
<evidence type="ECO:0000313" key="2">
    <source>
        <dbReference type="Proteomes" id="UP000324897"/>
    </source>
</evidence>
<dbReference type="EMBL" id="RWGY01000013">
    <property type="protein sequence ID" value="TVU23370.1"/>
    <property type="molecule type" value="Genomic_DNA"/>
</dbReference>
<dbReference type="Proteomes" id="UP000324897">
    <property type="component" value="Chromosome 2"/>
</dbReference>